<evidence type="ECO:0000256" key="1">
    <source>
        <dbReference type="SAM" id="MobiDB-lite"/>
    </source>
</evidence>
<keyword evidence="3" id="KW-1185">Reference proteome</keyword>
<sequence>MAAQTSTSTAYSTSTSSTPLNFGRGGYNGPNKNDEDEDSFRPTVSSLRRGDDDEEEDGRAYSENFITHLRYHKSNMLGLQFRLASLVALQAACTSGVSWNKVDNHLEESQFGGNIKI</sequence>
<reference evidence="2 3" key="1">
    <citation type="journal article" date="2020" name="Phytopathology">
        <title>A high-quality genome resource of Botrytis fragariae, a new and rapidly spreading fungal pathogen causing strawberry gray mold in the U.S.A.</title>
        <authorList>
            <person name="Wu Y."/>
            <person name="Saski C.A."/>
            <person name="Schnabel G."/>
            <person name="Xiao S."/>
            <person name="Hu M."/>
        </authorList>
    </citation>
    <scope>NUCLEOTIDE SEQUENCE [LARGE SCALE GENOMIC DNA]</scope>
    <source>
        <strain evidence="2 3">BVB16</strain>
    </source>
</reference>
<protein>
    <submittedName>
        <fullName evidence="2">Uncharacterized protein</fullName>
    </submittedName>
</protein>
<accession>A0A8H6EGA2</accession>
<dbReference type="Proteomes" id="UP000531561">
    <property type="component" value="Unassembled WGS sequence"/>
</dbReference>
<organism evidence="2 3">
    <name type="scientific">Botrytis fragariae</name>
    <dbReference type="NCBI Taxonomy" id="1964551"/>
    <lineage>
        <taxon>Eukaryota</taxon>
        <taxon>Fungi</taxon>
        <taxon>Dikarya</taxon>
        <taxon>Ascomycota</taxon>
        <taxon>Pezizomycotina</taxon>
        <taxon>Leotiomycetes</taxon>
        <taxon>Helotiales</taxon>
        <taxon>Sclerotiniaceae</taxon>
        <taxon>Botrytis</taxon>
    </lineage>
</organism>
<feature type="compositionally biased region" description="Low complexity" evidence="1">
    <location>
        <begin position="1"/>
        <end position="18"/>
    </location>
</feature>
<evidence type="ECO:0000313" key="2">
    <source>
        <dbReference type="EMBL" id="KAF5871066.1"/>
    </source>
</evidence>
<evidence type="ECO:0000313" key="3">
    <source>
        <dbReference type="Proteomes" id="UP000531561"/>
    </source>
</evidence>
<gene>
    <name evidence="2" type="ORF">Bfra_007579</name>
</gene>
<name>A0A8H6EGA2_9HELO</name>
<comment type="caution">
    <text evidence="2">The sequence shown here is derived from an EMBL/GenBank/DDBJ whole genome shotgun (WGS) entry which is preliminary data.</text>
</comment>
<dbReference type="OrthoDB" id="3560653at2759"/>
<feature type="region of interest" description="Disordered" evidence="1">
    <location>
        <begin position="1"/>
        <end position="59"/>
    </location>
</feature>
<proteinExistence type="predicted"/>
<dbReference type="EMBL" id="JABFCT010000012">
    <property type="protein sequence ID" value="KAF5871066.1"/>
    <property type="molecule type" value="Genomic_DNA"/>
</dbReference>
<dbReference type="RefSeq" id="XP_037190013.1">
    <property type="nucleotide sequence ID" value="XM_037337950.1"/>
</dbReference>
<dbReference type="AlphaFoldDB" id="A0A8H6EGA2"/>
<dbReference type="GeneID" id="59261642"/>